<dbReference type="STRING" id="1293045.H663_19810"/>
<dbReference type="InterPro" id="IPR000653">
    <property type="entry name" value="DegT/StrS_aminotransferase"/>
</dbReference>
<dbReference type="Gene3D" id="3.40.640.10">
    <property type="entry name" value="Type I PLP-dependent aspartate aminotransferase-like (Major domain)"/>
    <property type="match status" value="1"/>
</dbReference>
<evidence type="ECO:0000256" key="5">
    <source>
        <dbReference type="RuleBase" id="RU004508"/>
    </source>
</evidence>
<dbReference type="SUPFAM" id="SSF53383">
    <property type="entry name" value="PLP-dependent transferases"/>
    <property type="match status" value="1"/>
</dbReference>
<dbReference type="EMBL" id="LFYT02000003">
    <property type="protein sequence ID" value="PVE43986.1"/>
    <property type="molecule type" value="Genomic_DNA"/>
</dbReference>
<dbReference type="PANTHER" id="PTHR30244:SF42">
    <property type="entry name" value="UDP-2-ACETAMIDO-2-DEOXY-3-OXO-D-GLUCURONATE AMINOTRANSFERASE"/>
    <property type="match status" value="1"/>
</dbReference>
<keyword evidence="1 4" id="KW-0663">Pyridoxal phosphate</keyword>
<accession>A0A2T7UH02</accession>
<dbReference type="GO" id="GO:0030170">
    <property type="term" value="F:pyridoxal phosphate binding"/>
    <property type="evidence" value="ECO:0007669"/>
    <property type="project" value="UniProtKB-ARBA"/>
</dbReference>
<dbReference type="InterPro" id="IPR015422">
    <property type="entry name" value="PyrdxlP-dep_Trfase_small"/>
</dbReference>
<dbReference type="PANTHER" id="PTHR30244">
    <property type="entry name" value="TRANSAMINASE"/>
    <property type="match status" value="1"/>
</dbReference>
<dbReference type="GO" id="GO:0000271">
    <property type="term" value="P:polysaccharide biosynthetic process"/>
    <property type="evidence" value="ECO:0007669"/>
    <property type="project" value="TreeGrafter"/>
</dbReference>
<dbReference type="PIRSF" id="PIRSF000390">
    <property type="entry name" value="PLP_StrS"/>
    <property type="match status" value="1"/>
</dbReference>
<dbReference type="InterPro" id="IPR015421">
    <property type="entry name" value="PyrdxlP-dep_Trfase_major"/>
</dbReference>
<comment type="similarity">
    <text evidence="2 5">Belongs to the DegT/DnrJ/EryC1 family.</text>
</comment>
<dbReference type="Proteomes" id="UP000037507">
    <property type="component" value="Unassembled WGS sequence"/>
</dbReference>
<reference evidence="6" key="1">
    <citation type="submission" date="2017-04" db="EMBL/GenBank/DDBJ databases">
        <title>Unexpected and diverse lifestyles within the genus Limnohabitans.</title>
        <authorList>
            <person name="Kasalicky V."/>
            <person name="Mehrshad M."/>
            <person name="Andrei S.-A."/>
            <person name="Salcher M."/>
            <person name="Kratochvilova H."/>
            <person name="Simek K."/>
            <person name="Ghai R."/>
        </authorList>
    </citation>
    <scope>NUCLEOTIDE SEQUENCE [LARGE SCALE GENOMIC DNA]</scope>
    <source>
        <strain evidence="6">II-D5</strain>
    </source>
</reference>
<sequence>MRIPMVDLVAQYRDLQPQLEPAFLSALNAAQFILGPNVQAFEKEAADYLGVAHAITCANGTDALHLALLAADIGPGDEVITTPFTFIATAEAIAYVGAKAVFVDIDPRTFNIDVEQTRRAITSKTKALLPVHLFGQPADLAPLMALAQEHRLQLVEDCAQSFGADIGGRKTGAMGDVAAFSFFPSKNLGCYGDGGMVTTQSDAMAEKLRMLRNHGSKVRYYHDIIGYNSRLDELQAVVLRAKMPLIDRYNQERRRVAHRYNAGLAGLNVQTPYEDGVGLHVYHQYTLLTDDRAAIQQALTAQQIASAVYYPVPLHQQKVFASIASGASFPVTESVAERCLSLPIYPELSNEAIDEVCGVIRQALKA</sequence>
<evidence type="ECO:0000256" key="2">
    <source>
        <dbReference type="ARBA" id="ARBA00037999"/>
    </source>
</evidence>
<dbReference type="AlphaFoldDB" id="A0A2T7UH02"/>
<keyword evidence="7" id="KW-1185">Reference proteome</keyword>
<dbReference type="OrthoDB" id="9804264at2"/>
<evidence type="ECO:0000256" key="4">
    <source>
        <dbReference type="PIRSR" id="PIRSR000390-2"/>
    </source>
</evidence>
<evidence type="ECO:0000313" key="7">
    <source>
        <dbReference type="Proteomes" id="UP000037507"/>
    </source>
</evidence>
<dbReference type="InterPro" id="IPR015424">
    <property type="entry name" value="PyrdxlP-dep_Trfase"/>
</dbReference>
<gene>
    <name evidence="6" type="ORF">H663_003225</name>
</gene>
<proteinExistence type="inferred from homology"/>
<dbReference type="Pfam" id="PF01041">
    <property type="entry name" value="DegT_DnrJ_EryC1"/>
    <property type="match status" value="1"/>
</dbReference>
<feature type="modified residue" description="N6-(pyridoxal phosphate)lysine" evidence="4">
    <location>
        <position position="186"/>
    </location>
</feature>
<dbReference type="GO" id="GO:0008483">
    <property type="term" value="F:transaminase activity"/>
    <property type="evidence" value="ECO:0007669"/>
    <property type="project" value="TreeGrafter"/>
</dbReference>
<name>A0A2T7UH02_9BURK</name>
<evidence type="ECO:0000256" key="1">
    <source>
        <dbReference type="ARBA" id="ARBA00022898"/>
    </source>
</evidence>
<protein>
    <submittedName>
        <fullName evidence="6">Erythromycin biosynthesis sensory transduction protein eryC1</fullName>
    </submittedName>
</protein>
<dbReference type="CDD" id="cd00616">
    <property type="entry name" value="AHBA_syn"/>
    <property type="match status" value="1"/>
</dbReference>
<evidence type="ECO:0000313" key="6">
    <source>
        <dbReference type="EMBL" id="PVE43986.1"/>
    </source>
</evidence>
<dbReference type="FunFam" id="3.40.640.10:FF:000089">
    <property type="entry name" value="Aminotransferase, DegT/DnrJ/EryC1/StrS family"/>
    <property type="match status" value="1"/>
</dbReference>
<dbReference type="RefSeq" id="WP_053176606.1">
    <property type="nucleotide sequence ID" value="NZ_LFYT02000003.1"/>
</dbReference>
<evidence type="ECO:0000256" key="3">
    <source>
        <dbReference type="PIRSR" id="PIRSR000390-1"/>
    </source>
</evidence>
<organism evidence="6 7">
    <name type="scientific">Limnohabitans planktonicus II-D5</name>
    <dbReference type="NCBI Taxonomy" id="1293045"/>
    <lineage>
        <taxon>Bacteria</taxon>
        <taxon>Pseudomonadati</taxon>
        <taxon>Pseudomonadota</taxon>
        <taxon>Betaproteobacteria</taxon>
        <taxon>Burkholderiales</taxon>
        <taxon>Comamonadaceae</taxon>
        <taxon>Limnohabitans</taxon>
    </lineage>
</organism>
<feature type="active site" description="Proton acceptor" evidence="3">
    <location>
        <position position="186"/>
    </location>
</feature>
<dbReference type="Gene3D" id="3.90.1150.10">
    <property type="entry name" value="Aspartate Aminotransferase, domain 1"/>
    <property type="match status" value="1"/>
</dbReference>
<comment type="caution">
    <text evidence="6">The sequence shown here is derived from an EMBL/GenBank/DDBJ whole genome shotgun (WGS) entry which is preliminary data.</text>
</comment>